<accession>A0A8H2PJA5</accession>
<keyword evidence="3" id="KW-1185">Reference proteome</keyword>
<gene>
    <name evidence="1" type="ORF">C1S78_027480</name>
    <name evidence="2" type="ORF">C1S78_27430</name>
</gene>
<organism evidence="2">
    <name type="scientific">Mycolicibacterium mucogenicum DSM 44124</name>
    <dbReference type="NCBI Taxonomy" id="1226753"/>
    <lineage>
        <taxon>Bacteria</taxon>
        <taxon>Bacillati</taxon>
        <taxon>Actinomycetota</taxon>
        <taxon>Actinomycetes</taxon>
        <taxon>Mycobacteriales</taxon>
        <taxon>Mycobacteriaceae</taxon>
        <taxon>Mycolicibacterium</taxon>
    </lineage>
</organism>
<evidence type="ECO:0000313" key="3">
    <source>
        <dbReference type="Proteomes" id="UP000309231"/>
    </source>
</evidence>
<dbReference type="KEGG" id="mmuc:C1S78_027480"/>
<reference evidence="1 3" key="3">
    <citation type="journal article" date="2019" name="Sci. Rep.">
        <title>Insight into the biology of Mycobacterium mucogenicum and Mycobacterium neoaurum clade members.</title>
        <authorList>
            <person name="Behra P.R.K."/>
            <person name="Pettersson B.M.F."/>
            <person name="Ramesh M."/>
            <person name="Dasgupta S."/>
            <person name="Kirsebom L.A."/>
        </authorList>
    </citation>
    <scope>NUCLEOTIDE SEQUENCE [LARGE SCALE GENOMIC DNA]</scope>
    <source>
        <strain evidence="1 3">DSM 44124</strain>
    </source>
</reference>
<reference evidence="2" key="1">
    <citation type="submission" date="2018-01" db="EMBL/GenBank/DDBJ databases">
        <title>Comparative genomics of Mycobacterium mucogenicum and Mycobacterium neoaurum clade members emphasizing tRNA and non-coding RNA.</title>
        <authorList>
            <person name="Behra P.R.K."/>
            <person name="Pettersson B.M.F."/>
            <person name="Das S."/>
            <person name="Dasgupta S."/>
            <person name="Kirsebom L.A."/>
        </authorList>
    </citation>
    <scope>NUCLEOTIDE SEQUENCE</scope>
    <source>
        <strain evidence="2">DSM 44124</strain>
    </source>
</reference>
<dbReference type="EMBL" id="POTL01000001">
    <property type="protein sequence ID" value="TLH55608.1"/>
    <property type="molecule type" value="Genomic_DNA"/>
</dbReference>
<dbReference type="Proteomes" id="UP000309231">
    <property type="component" value="Chromosome"/>
</dbReference>
<dbReference type="RefSeq" id="WP_053855132.1">
    <property type="nucleotide sequence ID" value="NZ_ANBS01000055.1"/>
</dbReference>
<protein>
    <recommendedName>
        <fullName evidence="4">Tail assembly chaperone</fullName>
    </recommendedName>
</protein>
<evidence type="ECO:0000313" key="2">
    <source>
        <dbReference type="EMBL" id="TLH55608.1"/>
    </source>
</evidence>
<evidence type="ECO:0008006" key="4">
    <source>
        <dbReference type="Google" id="ProtNLM"/>
    </source>
</evidence>
<dbReference type="AlphaFoldDB" id="A0A8H2PJA5"/>
<sequence>MATGSKNKTNRSAMSPRLLALHGETNDPEPYPVTDDIIVAPLTRTRMHDLHAAELAKYFAQNLLARRAAAAVAAEPTAPVPLADLPDDHDDAQLAAWEAANAAHQQLTAAYQAAMTEWKNAFNLDGIQAQIDEAEAAYDRAFFGDAYDAVIEFFEDKPALWDKFIVDIRDEFLPRTPESGVCPTCGRTLDEDLAGKAPESST</sequence>
<evidence type="ECO:0000313" key="1">
    <source>
        <dbReference type="EMBL" id="QPG69085.1"/>
    </source>
</evidence>
<dbReference type="GeneID" id="76728704"/>
<dbReference type="EMBL" id="CP062008">
    <property type="protein sequence ID" value="QPG69085.1"/>
    <property type="molecule type" value="Genomic_DNA"/>
</dbReference>
<reference evidence="1 3" key="2">
    <citation type="journal article" date="2019" name="BMC Evol. Biol.">
        <title>Comparative genomics of Mycobacterium mucogenicum and Mycobacterium neoaurum clade members emphasizing tRNA and non-coding RNA.</title>
        <authorList>
            <person name="Behra P.R.K."/>
            <person name="Pettersson B.M.F."/>
            <person name="Das S."/>
            <person name="Dasgupta S."/>
            <person name="Kirsebom L.A."/>
        </authorList>
    </citation>
    <scope>NUCLEOTIDE SEQUENCE [LARGE SCALE GENOMIC DNA]</scope>
    <source>
        <strain evidence="1 3">DSM 44124</strain>
    </source>
</reference>
<name>A0A8H2PJA5_MYCMU</name>
<proteinExistence type="predicted"/>